<dbReference type="Gene3D" id="1.25.40.500">
    <property type="entry name" value="TFIID subunit TAF5, NTD2 domain"/>
    <property type="match status" value="1"/>
</dbReference>
<dbReference type="SUPFAM" id="SSF50978">
    <property type="entry name" value="WD40 repeat-like"/>
    <property type="match status" value="1"/>
</dbReference>
<feature type="repeat" description="WD" evidence="5">
    <location>
        <begin position="991"/>
        <end position="1025"/>
    </location>
</feature>
<dbReference type="Pfam" id="PF00400">
    <property type="entry name" value="WD40"/>
    <property type="match status" value="6"/>
</dbReference>
<dbReference type="AlphaFoldDB" id="A0A2C6KM74"/>
<dbReference type="VEuPathDB" id="ToxoDB:CSUI_001024"/>
<evidence type="ECO:0000256" key="6">
    <source>
        <dbReference type="SAM" id="MobiDB-lite"/>
    </source>
</evidence>
<dbReference type="InterPro" id="IPR036322">
    <property type="entry name" value="WD40_repeat_dom_sf"/>
</dbReference>
<feature type="compositionally biased region" description="Pro residues" evidence="6">
    <location>
        <begin position="141"/>
        <end position="151"/>
    </location>
</feature>
<dbReference type="InterPro" id="IPR019775">
    <property type="entry name" value="WD40_repeat_CS"/>
</dbReference>
<feature type="region of interest" description="Disordered" evidence="6">
    <location>
        <begin position="1"/>
        <end position="232"/>
    </location>
</feature>
<dbReference type="GO" id="GO:0003743">
    <property type="term" value="F:translation initiation factor activity"/>
    <property type="evidence" value="ECO:0007669"/>
    <property type="project" value="UniProtKB-KW"/>
</dbReference>
<feature type="repeat" description="WD" evidence="5">
    <location>
        <begin position="632"/>
        <end position="673"/>
    </location>
</feature>
<feature type="compositionally biased region" description="Low complexity" evidence="6">
    <location>
        <begin position="488"/>
        <end position="499"/>
    </location>
</feature>
<dbReference type="InterPro" id="IPR007582">
    <property type="entry name" value="TFIID_NTD2"/>
</dbReference>
<feature type="compositionally biased region" description="Polar residues" evidence="6">
    <location>
        <begin position="15"/>
        <end position="48"/>
    </location>
</feature>
<feature type="compositionally biased region" description="Basic and acidic residues" evidence="6">
    <location>
        <begin position="896"/>
        <end position="908"/>
    </location>
</feature>
<keyword evidence="8" id="KW-0648">Protein biosynthesis</keyword>
<feature type="compositionally biased region" description="Basic and acidic residues" evidence="6">
    <location>
        <begin position="879"/>
        <end position="888"/>
    </location>
</feature>
<keyword evidence="3" id="KW-0677">Repeat</keyword>
<feature type="region of interest" description="Disordered" evidence="6">
    <location>
        <begin position="473"/>
        <end position="546"/>
    </location>
</feature>
<accession>A0A2C6KM74</accession>
<feature type="compositionally biased region" description="Gly residues" evidence="6">
    <location>
        <begin position="514"/>
        <end position="526"/>
    </location>
</feature>
<dbReference type="PROSITE" id="PS00678">
    <property type="entry name" value="WD_REPEATS_1"/>
    <property type="match status" value="1"/>
</dbReference>
<evidence type="ECO:0000259" key="7">
    <source>
        <dbReference type="Pfam" id="PF04494"/>
    </source>
</evidence>
<evidence type="ECO:0000256" key="1">
    <source>
        <dbReference type="ARBA" id="ARBA00004123"/>
    </source>
</evidence>
<feature type="domain" description="TFIID subunit TAF5 NTD2" evidence="7">
    <location>
        <begin position="263"/>
        <end position="375"/>
    </location>
</feature>
<keyword evidence="8" id="KW-0396">Initiation factor</keyword>
<dbReference type="InterPro" id="IPR037264">
    <property type="entry name" value="TFIID_NTD2_sf"/>
</dbReference>
<dbReference type="SUPFAM" id="SSF160897">
    <property type="entry name" value="Taf5 N-terminal domain-like"/>
    <property type="match status" value="1"/>
</dbReference>
<dbReference type="Gene3D" id="2.130.10.10">
    <property type="entry name" value="YVTN repeat-like/Quinoprotein amine dehydrogenase"/>
    <property type="match status" value="2"/>
</dbReference>
<feature type="compositionally biased region" description="Basic and acidic residues" evidence="6">
    <location>
        <begin position="859"/>
        <end position="869"/>
    </location>
</feature>
<comment type="caution">
    <text evidence="8">The sequence shown here is derived from an EMBL/GenBank/DDBJ whole genome shotgun (WGS) entry which is preliminary data.</text>
</comment>
<dbReference type="Pfam" id="PF04494">
    <property type="entry name" value="TFIID_NTD2"/>
    <property type="match status" value="1"/>
</dbReference>
<feature type="region of interest" description="Disordered" evidence="6">
    <location>
        <begin position="1163"/>
        <end position="1182"/>
    </location>
</feature>
<proteinExistence type="predicted"/>
<feature type="region of interest" description="Disordered" evidence="6">
    <location>
        <begin position="832"/>
        <end position="918"/>
    </location>
</feature>
<evidence type="ECO:0000256" key="5">
    <source>
        <dbReference type="PROSITE-ProRule" id="PRU00221"/>
    </source>
</evidence>
<keyword evidence="9" id="KW-1185">Reference proteome</keyword>
<name>A0A2C6KM74_9APIC</name>
<feature type="compositionally biased region" description="Basic and acidic residues" evidence="6">
    <location>
        <begin position="742"/>
        <end position="754"/>
    </location>
</feature>
<evidence type="ECO:0000256" key="3">
    <source>
        <dbReference type="ARBA" id="ARBA00022737"/>
    </source>
</evidence>
<feature type="compositionally biased region" description="Low complexity" evidence="6">
    <location>
        <begin position="131"/>
        <end position="140"/>
    </location>
</feature>
<dbReference type="InterPro" id="IPR001680">
    <property type="entry name" value="WD40_rpt"/>
</dbReference>
<dbReference type="InterPro" id="IPR015943">
    <property type="entry name" value="WD40/YVTN_repeat-like_dom_sf"/>
</dbReference>
<dbReference type="GO" id="GO:0016251">
    <property type="term" value="F:RNA polymerase II general transcription initiation factor activity"/>
    <property type="evidence" value="ECO:0007669"/>
    <property type="project" value="TreeGrafter"/>
</dbReference>
<dbReference type="PROSITE" id="PS50082">
    <property type="entry name" value="WD_REPEATS_2"/>
    <property type="match status" value="4"/>
</dbReference>
<reference evidence="8 9" key="1">
    <citation type="journal article" date="2017" name="Int. J. Parasitol.">
        <title>The genome of the protozoan parasite Cystoisospora suis and a reverse vaccinology approach to identify vaccine candidates.</title>
        <authorList>
            <person name="Palmieri N."/>
            <person name="Shrestha A."/>
            <person name="Ruttkowski B."/>
            <person name="Beck T."/>
            <person name="Vogl C."/>
            <person name="Tomley F."/>
            <person name="Blake D.P."/>
            <person name="Joachim A."/>
        </authorList>
    </citation>
    <scope>NUCLEOTIDE SEQUENCE [LARGE SCALE GENOMIC DNA]</scope>
    <source>
        <strain evidence="8 9">Wien I</strain>
    </source>
</reference>
<comment type="subcellular location">
    <subcellularLocation>
        <location evidence="1">Nucleus</location>
    </subcellularLocation>
</comment>
<evidence type="ECO:0000313" key="8">
    <source>
        <dbReference type="EMBL" id="PHJ25121.1"/>
    </source>
</evidence>
<protein>
    <submittedName>
        <fullName evidence="8">Transcription initiation factor tfiid subunit taf5</fullName>
    </submittedName>
</protein>
<evidence type="ECO:0000313" key="9">
    <source>
        <dbReference type="Proteomes" id="UP000221165"/>
    </source>
</evidence>
<organism evidence="8 9">
    <name type="scientific">Cystoisospora suis</name>
    <dbReference type="NCBI Taxonomy" id="483139"/>
    <lineage>
        <taxon>Eukaryota</taxon>
        <taxon>Sar</taxon>
        <taxon>Alveolata</taxon>
        <taxon>Apicomplexa</taxon>
        <taxon>Conoidasida</taxon>
        <taxon>Coccidia</taxon>
        <taxon>Eucoccidiorida</taxon>
        <taxon>Eimeriorina</taxon>
        <taxon>Sarcocystidae</taxon>
        <taxon>Cystoisospora</taxon>
    </lineage>
</organism>
<sequence>MAGQQPPTPSAVPPGTNQTSSATPPFHPNQQDPSFLSYFSYNGASSHPLSEPATPGVMSSLSGGSTPLAGGGAHPRPLDVTTPQQGTGKTADSRGPSSSGENEGQRPVGDSHCGVTQPIHPHSGGPPNPNPSRSSIQSTPPITPPSYPFPAPHNMNPGGEVMYQQANGMIPPPPFSSSNSQNPSSYGYPPYLMTPGSAPPPYHQQSFPGGGGGVGTSSLPPTAAGPPGTDPGGLMVGTFPGGWAFHQAAGGETQPGYSVVSLATYEGIYSRFCIWVLSLFEDCREELMDVAFAVLMHMVKKLLSVDPNQARQLLSRFASLHYGKHQVLLRQLQQLQLIHPLQLRQVGYFAAEERHPVYMSERAYFVLRTWLVDTRCLLLEVMIQAAVRLLPPPPAAPHLRGIVYPGLSTVSSSATPSLPLPLSQATDPSRSGYFPAKQLWGLTPRPTAAPGAGGSGNSSAFNSSFGLLTGSGGGGALPPTLPGRVSSPPAGATAGLPVVPGGGAGKTKEVQGGVHSGWEGGGGGQGSKKEDGAEKKQEEPLPPVTWGLPKQFFREEVTVVGPGGERTKRVRILGGENVRETDLVDPEYLLPLPEPGRDAFFLYKRLHKQQAERRAPLSAASGQLPSIACITVLNASAEIGSCAVSPSTSKLVAVGGDGEIRLWNLQQQQIAKAHRERRRRKWILRAERCAQEGRLPPGSVEDLSTSSSDDSQGDVRSSSSSSGSEMDGDDVGGSRSRRKRGSRGDSRQLNERNGRVRKGRSSRAKNKKCVLDWGGEEEGEEEGTLRLVGCDGRVLSLAFGEVDDRILLSGGTDGIIRLWQPYSLSSWTSPATANLDDSDDDRGDLSVNGKKGGASGGSDNKDGDGDKGGGDSLGGGGEDDARGSDKGRQTGGGDKGPGEDRTRRKNDGEDLSSLSSSSFETLGRKSRIQGSNVATPLCLYRAALAAVWSLDIGPFGHYFASGSSDSCARLWCTSRSFPTRLLQHPAAATDVYTVKLHANSSLLLTSASDNVVRLFDLRTADVVRTFQPLLVPTGLGTAQREHGSDGVWRDILMPPGRPLTSGQRQRKAMLASRRESAGRVTCLANSPDGRLIAAGDSAGGICVYDIPSGRPMSCSWSPSYGSEASVPPFVASLSFCHGSTLLASACRNGTVALWDTSTASTNASASKTATDGQGEDSNSAVTPNAESTVSALNLVHNYGARYASFRSCLFTPENLLVCLALSTLCSEDDICA</sequence>
<feature type="region of interest" description="Disordered" evidence="6">
    <location>
        <begin position="694"/>
        <end position="763"/>
    </location>
</feature>
<dbReference type="GO" id="GO:0006367">
    <property type="term" value="P:transcription initiation at RNA polymerase II promoter"/>
    <property type="evidence" value="ECO:0007669"/>
    <property type="project" value="TreeGrafter"/>
</dbReference>
<dbReference type="GeneID" id="94424441"/>
<feature type="compositionally biased region" description="Low complexity" evidence="6">
    <location>
        <begin position="176"/>
        <end position="191"/>
    </location>
</feature>
<keyword evidence="2 5" id="KW-0853">WD repeat</keyword>
<feature type="compositionally biased region" description="Basic and acidic residues" evidence="6">
    <location>
        <begin position="527"/>
        <end position="539"/>
    </location>
</feature>
<dbReference type="PANTHER" id="PTHR19879">
    <property type="entry name" value="TRANSCRIPTION INITIATION FACTOR TFIID"/>
    <property type="match status" value="1"/>
</dbReference>
<dbReference type="RefSeq" id="XP_067926793.1">
    <property type="nucleotide sequence ID" value="XM_068061230.1"/>
</dbReference>
<evidence type="ECO:0000256" key="4">
    <source>
        <dbReference type="ARBA" id="ARBA00023242"/>
    </source>
</evidence>
<dbReference type="GO" id="GO:0005669">
    <property type="term" value="C:transcription factor TFIID complex"/>
    <property type="evidence" value="ECO:0007669"/>
    <property type="project" value="TreeGrafter"/>
</dbReference>
<dbReference type="EMBL" id="MIGC01000404">
    <property type="protein sequence ID" value="PHJ25121.1"/>
    <property type="molecule type" value="Genomic_DNA"/>
</dbReference>
<feature type="compositionally biased region" description="Polar residues" evidence="6">
    <location>
        <begin position="81"/>
        <end position="102"/>
    </location>
</feature>
<gene>
    <name evidence="8" type="ORF">CSUI_001024</name>
</gene>
<keyword evidence="4" id="KW-0539">Nucleus</keyword>
<feature type="compositionally biased region" description="Low complexity" evidence="6">
    <location>
        <begin position="706"/>
        <end position="725"/>
    </location>
</feature>
<dbReference type="SMART" id="SM00320">
    <property type="entry name" value="WD40"/>
    <property type="match status" value="6"/>
</dbReference>
<dbReference type="Proteomes" id="UP000221165">
    <property type="component" value="Unassembled WGS sequence"/>
</dbReference>
<dbReference type="OrthoDB" id="10266330at2759"/>
<feature type="compositionally biased region" description="Pro residues" evidence="6">
    <location>
        <begin position="1"/>
        <end position="12"/>
    </location>
</feature>
<evidence type="ECO:0000256" key="2">
    <source>
        <dbReference type="ARBA" id="ARBA00022574"/>
    </source>
</evidence>
<feature type="repeat" description="WD" evidence="5">
    <location>
        <begin position="1130"/>
        <end position="1164"/>
    </location>
</feature>
<feature type="repeat" description="WD" evidence="5">
    <location>
        <begin position="787"/>
        <end position="820"/>
    </location>
</feature>
<dbReference type="PANTHER" id="PTHR19879:SF1">
    <property type="entry name" value="CANNONBALL-RELATED"/>
    <property type="match status" value="1"/>
</dbReference>